<dbReference type="SUPFAM" id="SSF52540">
    <property type="entry name" value="P-loop containing nucleoside triphosphate hydrolases"/>
    <property type="match status" value="1"/>
</dbReference>
<dbReference type="EMBL" id="MLIS01000552">
    <property type="protein sequence ID" value="OHU66441.1"/>
    <property type="molecule type" value="Genomic_DNA"/>
</dbReference>
<feature type="domain" description="ABC transporter" evidence="1">
    <location>
        <begin position="22"/>
        <end position="59"/>
    </location>
</feature>
<dbReference type="InterPro" id="IPR003439">
    <property type="entry name" value="ABC_transporter-like_ATP-bd"/>
</dbReference>
<organism evidence="2 3">
    <name type="scientific">Mycobacteroides chelonae</name>
    <name type="common">Mycobacterium chelonae</name>
    <dbReference type="NCBI Taxonomy" id="1774"/>
    <lineage>
        <taxon>Bacteria</taxon>
        <taxon>Bacillati</taxon>
        <taxon>Actinomycetota</taxon>
        <taxon>Actinomycetes</taxon>
        <taxon>Mycobacteriales</taxon>
        <taxon>Mycobacteriaceae</taxon>
        <taxon>Mycobacteroides</taxon>
    </lineage>
</organism>
<dbReference type="GO" id="GO:0016887">
    <property type="term" value="F:ATP hydrolysis activity"/>
    <property type="evidence" value="ECO:0007669"/>
    <property type="project" value="InterPro"/>
</dbReference>
<dbReference type="PANTHER" id="PTHR43394">
    <property type="entry name" value="ATP-DEPENDENT PERMEASE MDL1, MITOCHONDRIAL"/>
    <property type="match status" value="1"/>
</dbReference>
<dbReference type="Gene3D" id="3.40.50.300">
    <property type="entry name" value="P-loop containing nucleotide triphosphate hydrolases"/>
    <property type="match status" value="1"/>
</dbReference>
<evidence type="ECO:0000259" key="1">
    <source>
        <dbReference type="Pfam" id="PF00005"/>
    </source>
</evidence>
<accession>A0A1S1LYT5</accession>
<dbReference type="InterPro" id="IPR039421">
    <property type="entry name" value="Type_1_exporter"/>
</dbReference>
<dbReference type="PANTHER" id="PTHR43394:SF1">
    <property type="entry name" value="ATP-BINDING CASSETTE SUB-FAMILY B MEMBER 10, MITOCHONDRIAL"/>
    <property type="match status" value="1"/>
</dbReference>
<dbReference type="AlphaFoldDB" id="A0A1S1LYT5"/>
<dbReference type="InterPro" id="IPR027417">
    <property type="entry name" value="P-loop_NTPase"/>
</dbReference>
<proteinExistence type="predicted"/>
<evidence type="ECO:0000313" key="2">
    <source>
        <dbReference type="EMBL" id="OHU66441.1"/>
    </source>
</evidence>
<dbReference type="GO" id="GO:0005524">
    <property type="term" value="F:ATP binding"/>
    <property type="evidence" value="ECO:0007669"/>
    <property type="project" value="InterPro"/>
</dbReference>
<dbReference type="Proteomes" id="UP000179441">
    <property type="component" value="Unassembled WGS sequence"/>
</dbReference>
<dbReference type="Pfam" id="PF00005">
    <property type="entry name" value="ABC_tran"/>
    <property type="match status" value="1"/>
</dbReference>
<name>A0A1S1LYT5_MYCCH</name>
<dbReference type="GO" id="GO:0015421">
    <property type="term" value="F:ABC-type oligopeptide transporter activity"/>
    <property type="evidence" value="ECO:0007669"/>
    <property type="project" value="TreeGrafter"/>
</dbReference>
<dbReference type="GO" id="GO:0090374">
    <property type="term" value="P:oligopeptide export from mitochondrion"/>
    <property type="evidence" value="ECO:0007669"/>
    <property type="project" value="TreeGrafter"/>
</dbReference>
<keyword evidence="3" id="KW-1185">Reference proteome</keyword>
<protein>
    <recommendedName>
        <fullName evidence="1">ABC transporter domain-containing protein</fullName>
    </recommendedName>
</protein>
<sequence>MWEALQVAQAADFVQAHPAGLHMPVSQGGINFSGGQRQRIAIARAVIRRPGIYLFDDAFSALDVRTDARLREALRAVAAQSTVIVVAQRISTVTDADQIAVLDNGRVAAVGTHAELVDCCGMYREICDSQAVSLV</sequence>
<gene>
    <name evidence="2" type="ORF">BKG84_29580</name>
</gene>
<comment type="caution">
    <text evidence="2">The sequence shown here is derived from an EMBL/GenBank/DDBJ whole genome shotgun (WGS) entry which is preliminary data.</text>
</comment>
<evidence type="ECO:0000313" key="3">
    <source>
        <dbReference type="Proteomes" id="UP000179441"/>
    </source>
</evidence>
<reference evidence="2 3" key="1">
    <citation type="submission" date="2016-10" db="EMBL/GenBank/DDBJ databases">
        <title>Evaluation of Human, Veterinary and Environmental Mycobacterium chelonae Isolates by Core Genome Phylogenomic Analysis, Targeted Gene Comparison, and Anti-microbial Susceptibility Patterns: A Tale of Mistaken Identities.</title>
        <authorList>
            <person name="Fogelson S.B."/>
            <person name="Camus A.C."/>
            <person name="Lorenz W."/>
            <person name="Vasireddy R."/>
            <person name="Vasireddy S."/>
            <person name="Smith T."/>
            <person name="Brown-Elliott B.A."/>
            <person name="Wallace R.J.Jr."/>
            <person name="Hasan N.A."/>
            <person name="Reischl U."/>
            <person name="Sanchez S."/>
        </authorList>
    </citation>
    <scope>NUCLEOTIDE SEQUENCE [LARGE SCALE GENOMIC DNA]</scope>
    <source>
        <strain evidence="2 3">15518</strain>
    </source>
</reference>